<accession>A0A6P1CW97</accession>
<organism evidence="1 2">
    <name type="scientific">Nocardia cyriacigeorgica</name>
    <dbReference type="NCBI Taxonomy" id="135487"/>
    <lineage>
        <taxon>Bacteria</taxon>
        <taxon>Bacillati</taxon>
        <taxon>Actinomycetota</taxon>
        <taxon>Actinomycetes</taxon>
        <taxon>Mycobacteriales</taxon>
        <taxon>Nocardiaceae</taxon>
        <taxon>Nocardia</taxon>
    </lineage>
</organism>
<dbReference type="AlphaFoldDB" id="A0A6P1CW97"/>
<dbReference type="EMBL" id="JAAGVB010000103">
    <property type="protein sequence ID" value="NEW36781.1"/>
    <property type="molecule type" value="Genomic_DNA"/>
</dbReference>
<comment type="caution">
    <text evidence="1">The sequence shown here is derived from an EMBL/GenBank/DDBJ whole genome shotgun (WGS) entry which is preliminary data.</text>
</comment>
<name>A0A6P1CW97_9NOCA</name>
<sequence>MTETGTVQVDHHQFLLTTADADTTDVTDEGTLIWTGPGFVTILTGIAHGPATLTVDTSATHHDVDEWETVEETVIDADSDLLVISLDGNVTSGYPPIPPGRYRVRAHARGRDSHWDLDVTEPTENYLLHLTPTTEPVRAITRLRKTDTAYNPPAKQIPVIDYDHVYVSGPGGTTIKVRHDSPEAQAVYAQRDQWAGRLPTGRIAANRDLYLVASTLADLDRDLVDDIDALTDERQHALARWCARRAFERAGLTVFDDFRAALDAMDNNTAPPADFANFSLAWHRLETDPGIPLTVEPGFGGRPEFMPQYTALTTYMYAVSDLEPVRTAFEAVRSCIGTYGQHYPDLIVRIRAEFLAAEH</sequence>
<evidence type="ECO:0000313" key="2">
    <source>
        <dbReference type="Proteomes" id="UP000471166"/>
    </source>
</evidence>
<dbReference type="Proteomes" id="UP000471166">
    <property type="component" value="Unassembled WGS sequence"/>
</dbReference>
<proteinExistence type="predicted"/>
<gene>
    <name evidence="1" type="ORF">GV791_30115</name>
</gene>
<reference evidence="1 2" key="1">
    <citation type="submission" date="2020-01" db="EMBL/GenBank/DDBJ databases">
        <title>Genetics and antimicrobial susceptibilities of Nocardia species isolated from the soil; a comparison with species isolated from humans.</title>
        <authorList>
            <person name="Carrasco G."/>
            <person name="Monzon S."/>
            <person name="Sansegundo M."/>
            <person name="Garcia E."/>
            <person name="Garrido N."/>
            <person name="Medina M.J."/>
            <person name="Villalon P."/>
            <person name="Ramirez-Arocha A.C."/>
            <person name="Jimenez P."/>
            <person name="Cuesta I."/>
            <person name="Valdezate S."/>
        </authorList>
    </citation>
    <scope>NUCLEOTIDE SEQUENCE [LARGE SCALE GENOMIC DNA]</scope>
    <source>
        <strain evidence="1 2">CNM20110626</strain>
    </source>
</reference>
<dbReference type="RefSeq" id="WP_163848341.1">
    <property type="nucleotide sequence ID" value="NZ_JAAGVB010000103.1"/>
</dbReference>
<protein>
    <submittedName>
        <fullName evidence="1">Uncharacterized protein</fullName>
    </submittedName>
</protein>
<evidence type="ECO:0000313" key="1">
    <source>
        <dbReference type="EMBL" id="NEW36781.1"/>
    </source>
</evidence>